<dbReference type="SUPFAM" id="SSF161098">
    <property type="entry name" value="MetI-like"/>
    <property type="match status" value="1"/>
</dbReference>
<dbReference type="PANTHER" id="PTHR43744">
    <property type="entry name" value="ABC TRANSPORTER PERMEASE PROTEIN MG189-RELATED-RELATED"/>
    <property type="match status" value="1"/>
</dbReference>
<feature type="domain" description="ABC transmembrane type-1" evidence="9">
    <location>
        <begin position="90"/>
        <end position="282"/>
    </location>
</feature>
<dbReference type="AlphaFoldDB" id="A0AAE7CXX9"/>
<evidence type="ECO:0000256" key="8">
    <source>
        <dbReference type="RuleBase" id="RU363032"/>
    </source>
</evidence>
<evidence type="ECO:0000256" key="4">
    <source>
        <dbReference type="ARBA" id="ARBA00022519"/>
    </source>
</evidence>
<evidence type="ECO:0000256" key="5">
    <source>
        <dbReference type="ARBA" id="ARBA00022692"/>
    </source>
</evidence>
<dbReference type="InterPro" id="IPR000515">
    <property type="entry name" value="MetI-like"/>
</dbReference>
<dbReference type="GO" id="GO:0055085">
    <property type="term" value="P:transmembrane transport"/>
    <property type="evidence" value="ECO:0007669"/>
    <property type="project" value="InterPro"/>
</dbReference>
<reference evidence="10 11" key="1">
    <citation type="submission" date="2018-11" db="EMBL/GenBank/DDBJ databases">
        <title>Complete genome sequence of Dickeya zeae strain CE1 infecting Canna edulis Ker-Gawl. in China.</title>
        <authorList>
            <person name="Zhang J."/>
            <person name="Lin B."/>
            <person name="Shen H."/>
            <person name="Jiang S."/>
            <person name="Pu X."/>
            <person name="Sun D."/>
        </authorList>
    </citation>
    <scope>NUCLEOTIDE SEQUENCE [LARGE SCALE GENOMIC DNA]</scope>
    <source>
        <strain evidence="10 11">CE1</strain>
    </source>
</reference>
<evidence type="ECO:0000256" key="3">
    <source>
        <dbReference type="ARBA" id="ARBA00022475"/>
    </source>
</evidence>
<evidence type="ECO:0000256" key="6">
    <source>
        <dbReference type="ARBA" id="ARBA00022989"/>
    </source>
</evidence>
<evidence type="ECO:0000259" key="9">
    <source>
        <dbReference type="PROSITE" id="PS50928"/>
    </source>
</evidence>
<comment type="similarity">
    <text evidence="8">Belongs to the binding-protein-dependent transport system permease family.</text>
</comment>
<dbReference type="Proteomes" id="UP000500801">
    <property type="component" value="Chromosome"/>
</dbReference>
<dbReference type="Pfam" id="PF00528">
    <property type="entry name" value="BPD_transp_1"/>
    <property type="match status" value="1"/>
</dbReference>
<keyword evidence="7 8" id="KW-0472">Membrane</keyword>
<accession>A0AAE7CXX9</accession>
<name>A0AAE7CXX9_9GAMM</name>
<feature type="transmembrane region" description="Helical" evidence="8">
    <location>
        <begin position="199"/>
        <end position="222"/>
    </location>
</feature>
<dbReference type="CDD" id="cd06261">
    <property type="entry name" value="TM_PBP2"/>
    <property type="match status" value="1"/>
</dbReference>
<protein>
    <submittedName>
        <fullName evidence="10">Carbohydrate ABC transporter permease</fullName>
    </submittedName>
</protein>
<feature type="transmembrane region" description="Helical" evidence="8">
    <location>
        <begin position="259"/>
        <end position="281"/>
    </location>
</feature>
<sequence>MGMVSSPIALAEPVISAVARRPVFRGRGVLKHLLLMMAGLLMVFPFVWMLSGALKTNDEIFRHPLQLLPSHPDFSSFAAVWRETHFGLFMYNSLTVALLTSLLVVINSVLFAYAIVQWRGKASRLLYGVVMACYMLPGAVTYIPCYIILAKLHLLDTHIGLIFSNAVSAMGVFYLHQALKKIHPSLLEAARIDGAGEWALLRTIVLPQIKPVLATLFLLIFITNYNNYMWPSLVITSPSLNLISIGIRQYFISGGDYGFNWSNIMAASAIVVMPMLFLFLLCQRIILSGFSDNGVKE</sequence>
<evidence type="ECO:0000313" key="11">
    <source>
        <dbReference type="Proteomes" id="UP000500801"/>
    </source>
</evidence>
<keyword evidence="4" id="KW-0997">Cell inner membrane</keyword>
<gene>
    <name evidence="10" type="ORF">DWG24_00280</name>
</gene>
<feature type="transmembrane region" description="Helical" evidence="8">
    <location>
        <begin position="29"/>
        <end position="50"/>
    </location>
</feature>
<keyword evidence="5 8" id="KW-0812">Transmembrane</keyword>
<feature type="transmembrane region" description="Helical" evidence="8">
    <location>
        <begin position="161"/>
        <end position="179"/>
    </location>
</feature>
<evidence type="ECO:0000256" key="1">
    <source>
        <dbReference type="ARBA" id="ARBA00004429"/>
    </source>
</evidence>
<keyword evidence="6 8" id="KW-1133">Transmembrane helix</keyword>
<feature type="transmembrane region" description="Helical" evidence="8">
    <location>
        <begin position="89"/>
        <end position="113"/>
    </location>
</feature>
<dbReference type="InterPro" id="IPR035906">
    <property type="entry name" value="MetI-like_sf"/>
</dbReference>
<evidence type="ECO:0000313" key="10">
    <source>
        <dbReference type="EMBL" id="QIZ49329.1"/>
    </source>
</evidence>
<evidence type="ECO:0000256" key="2">
    <source>
        <dbReference type="ARBA" id="ARBA00022448"/>
    </source>
</evidence>
<keyword evidence="3" id="KW-1003">Cell membrane</keyword>
<feature type="transmembrane region" description="Helical" evidence="8">
    <location>
        <begin position="125"/>
        <end position="149"/>
    </location>
</feature>
<dbReference type="EMBL" id="CP033622">
    <property type="protein sequence ID" value="QIZ49329.1"/>
    <property type="molecule type" value="Genomic_DNA"/>
</dbReference>
<organism evidence="10 11">
    <name type="scientific">Dickeya zeae</name>
    <dbReference type="NCBI Taxonomy" id="204042"/>
    <lineage>
        <taxon>Bacteria</taxon>
        <taxon>Pseudomonadati</taxon>
        <taxon>Pseudomonadota</taxon>
        <taxon>Gammaproteobacteria</taxon>
        <taxon>Enterobacterales</taxon>
        <taxon>Pectobacteriaceae</taxon>
        <taxon>Dickeya</taxon>
    </lineage>
</organism>
<proteinExistence type="inferred from homology"/>
<dbReference type="PANTHER" id="PTHR43744:SF3">
    <property type="entry name" value="LACTOSE TRANSPORT SYSTEM PERMEASE PROTEIN LACG"/>
    <property type="match status" value="1"/>
</dbReference>
<evidence type="ECO:0000256" key="7">
    <source>
        <dbReference type="ARBA" id="ARBA00023136"/>
    </source>
</evidence>
<dbReference type="PROSITE" id="PS50928">
    <property type="entry name" value="ABC_TM1"/>
    <property type="match status" value="1"/>
</dbReference>
<comment type="subcellular location">
    <subcellularLocation>
        <location evidence="1">Cell inner membrane</location>
        <topology evidence="1">Multi-pass membrane protein</topology>
    </subcellularLocation>
    <subcellularLocation>
        <location evidence="8">Cell membrane</location>
        <topology evidence="8">Multi-pass membrane protein</topology>
    </subcellularLocation>
</comment>
<keyword evidence="2 8" id="KW-0813">Transport</keyword>
<dbReference type="GO" id="GO:0005886">
    <property type="term" value="C:plasma membrane"/>
    <property type="evidence" value="ECO:0007669"/>
    <property type="project" value="UniProtKB-SubCell"/>
</dbReference>
<dbReference type="Gene3D" id="1.10.3720.10">
    <property type="entry name" value="MetI-like"/>
    <property type="match status" value="1"/>
</dbReference>